<name>A0AAD8M543_9APIA</name>
<sequence length="336" mass="37290">MGAPKQKWTAEEEAALKAGIAKHGIGKWSTIIKDPEFSTPLHLRTNVDLKDKWRNMNATSGLSRQRCKPVTSNTQVSPMVCDESRTLSTVLSGDETIFDAKPLETISENFPNCGSKRPITRLDDHILEAITNLKEPHGSNRGAIAAYIEERYSAPPNFKRLLAEKLKLLTDDRKLVKVKHQYRIAPSLATLDVKENNSLLLLDDRKDNSIPMTIDTRGPTSPLLDGINCPSQAGRNDQINASLLLKGEKPDYRIAKKNHLEVLTRADIDAELRKMICMTPEEAAYVAAQAVKEAEAAIAEAEQATKEAEDAEREADAARAFAEASSLALKRRKVRW</sequence>
<dbReference type="InterPro" id="IPR044597">
    <property type="entry name" value="SMH1-6"/>
</dbReference>
<feature type="domain" description="HTH myb-type" evidence="12">
    <location>
        <begin position="1"/>
        <end position="61"/>
    </location>
</feature>
<dbReference type="GO" id="GO:0003691">
    <property type="term" value="F:double-stranded telomeric DNA binding"/>
    <property type="evidence" value="ECO:0007669"/>
    <property type="project" value="InterPro"/>
</dbReference>
<evidence type="ECO:0000256" key="7">
    <source>
        <dbReference type="ARBA" id="ARBA00023163"/>
    </source>
</evidence>
<keyword evidence="15" id="KW-1185">Reference proteome</keyword>
<dbReference type="Pfam" id="PF00538">
    <property type="entry name" value="Linker_histone"/>
    <property type="match status" value="1"/>
</dbReference>
<dbReference type="GO" id="GO:0006334">
    <property type="term" value="P:nucleosome assembly"/>
    <property type="evidence" value="ECO:0007669"/>
    <property type="project" value="InterPro"/>
</dbReference>
<dbReference type="InterPro" id="IPR009057">
    <property type="entry name" value="Homeodomain-like_sf"/>
</dbReference>
<evidence type="ECO:0000256" key="1">
    <source>
        <dbReference type="ARBA" id="ARBA00004286"/>
    </source>
</evidence>
<keyword evidence="6" id="KW-0238">DNA-binding</keyword>
<reference evidence="14" key="1">
    <citation type="submission" date="2023-02" db="EMBL/GenBank/DDBJ databases">
        <title>Genome of toxic invasive species Heracleum sosnowskyi carries increased number of genes despite the absence of recent whole-genome duplications.</title>
        <authorList>
            <person name="Schelkunov M."/>
            <person name="Shtratnikova V."/>
            <person name="Makarenko M."/>
            <person name="Klepikova A."/>
            <person name="Omelchenko D."/>
            <person name="Novikova G."/>
            <person name="Obukhova E."/>
            <person name="Bogdanov V."/>
            <person name="Penin A."/>
            <person name="Logacheva M."/>
        </authorList>
    </citation>
    <scope>NUCLEOTIDE SEQUENCE</scope>
    <source>
        <strain evidence="14">Hsosn_3</strain>
        <tissue evidence="14">Leaf</tissue>
    </source>
</reference>
<feature type="coiled-coil region" evidence="10">
    <location>
        <begin position="287"/>
        <end position="321"/>
    </location>
</feature>
<evidence type="ECO:0000256" key="6">
    <source>
        <dbReference type="ARBA" id="ARBA00023125"/>
    </source>
</evidence>
<dbReference type="PANTHER" id="PTHR46267">
    <property type="entry name" value="SINGLE MYB HISTONE 4"/>
    <property type="match status" value="1"/>
</dbReference>
<evidence type="ECO:0000259" key="11">
    <source>
        <dbReference type="PROSITE" id="PS50090"/>
    </source>
</evidence>
<keyword evidence="5 10" id="KW-0175">Coiled coil</keyword>
<keyword evidence="7" id="KW-0804">Transcription</keyword>
<evidence type="ECO:0000256" key="10">
    <source>
        <dbReference type="SAM" id="Coils"/>
    </source>
</evidence>
<evidence type="ECO:0000256" key="4">
    <source>
        <dbReference type="ARBA" id="ARBA00023015"/>
    </source>
</evidence>
<dbReference type="CDD" id="cd11660">
    <property type="entry name" value="SANT_TRF"/>
    <property type="match status" value="1"/>
</dbReference>
<evidence type="ECO:0000256" key="9">
    <source>
        <dbReference type="ARBA" id="ARBA00032813"/>
    </source>
</evidence>
<dbReference type="Pfam" id="PF00249">
    <property type="entry name" value="Myb_DNA-binding"/>
    <property type="match status" value="1"/>
</dbReference>
<dbReference type="Gene3D" id="1.10.246.220">
    <property type="match status" value="1"/>
</dbReference>
<dbReference type="SMART" id="SM00717">
    <property type="entry name" value="SANT"/>
    <property type="match status" value="1"/>
</dbReference>
<comment type="caution">
    <text evidence="14">The sequence shown here is derived from an EMBL/GenBank/DDBJ whole genome shotgun (WGS) entry which is preliminary data.</text>
</comment>
<evidence type="ECO:0000256" key="8">
    <source>
        <dbReference type="ARBA" id="ARBA00023242"/>
    </source>
</evidence>
<dbReference type="EMBL" id="JAUIZM010000010">
    <property type="protein sequence ID" value="KAK1359929.1"/>
    <property type="molecule type" value="Genomic_DNA"/>
</dbReference>
<dbReference type="InterPro" id="IPR005818">
    <property type="entry name" value="Histone_H1/H5_H15"/>
</dbReference>
<dbReference type="FunFam" id="1.10.10.60:FF:000168">
    <property type="entry name" value="Telomere repeat-binding factor 1"/>
    <property type="match status" value="1"/>
</dbReference>
<keyword evidence="8" id="KW-0539">Nucleus</keyword>
<dbReference type="GO" id="GO:0000786">
    <property type="term" value="C:nucleosome"/>
    <property type="evidence" value="ECO:0007669"/>
    <property type="project" value="InterPro"/>
</dbReference>
<accession>A0AAD8M543</accession>
<dbReference type="Proteomes" id="UP001237642">
    <property type="component" value="Unassembled WGS sequence"/>
</dbReference>
<evidence type="ECO:0000313" key="15">
    <source>
        <dbReference type="Proteomes" id="UP001237642"/>
    </source>
</evidence>
<feature type="domain" description="H15" evidence="13">
    <location>
        <begin position="118"/>
        <end position="186"/>
    </location>
</feature>
<evidence type="ECO:0000313" key="14">
    <source>
        <dbReference type="EMBL" id="KAK1359929.1"/>
    </source>
</evidence>
<dbReference type="SMART" id="SM00526">
    <property type="entry name" value="H15"/>
    <property type="match status" value="1"/>
</dbReference>
<reference evidence="14" key="2">
    <citation type="submission" date="2023-05" db="EMBL/GenBank/DDBJ databases">
        <authorList>
            <person name="Schelkunov M.I."/>
        </authorList>
    </citation>
    <scope>NUCLEOTIDE SEQUENCE</scope>
    <source>
        <strain evidence="14">Hsosn_3</strain>
        <tissue evidence="14">Leaf</tissue>
    </source>
</reference>
<comment type="subcellular location">
    <subcellularLocation>
        <location evidence="1">Chromosome</location>
    </subcellularLocation>
    <subcellularLocation>
        <location evidence="2">Nucleus</location>
        <location evidence="2">Nucleolus</location>
    </subcellularLocation>
</comment>
<gene>
    <name evidence="14" type="ORF">POM88_044403</name>
</gene>
<dbReference type="PROSITE" id="PS50090">
    <property type="entry name" value="MYB_LIKE"/>
    <property type="match status" value="1"/>
</dbReference>
<evidence type="ECO:0000256" key="3">
    <source>
        <dbReference type="ARBA" id="ARBA00022454"/>
    </source>
</evidence>
<keyword evidence="3" id="KW-0158">Chromosome</keyword>
<dbReference type="PANTHER" id="PTHR46267:SF11">
    <property type="entry name" value="TELOMERE REPEAT-BINDING FACTOR 2"/>
    <property type="match status" value="1"/>
</dbReference>
<evidence type="ECO:0000259" key="13">
    <source>
        <dbReference type="PROSITE" id="PS51504"/>
    </source>
</evidence>
<evidence type="ECO:0000256" key="5">
    <source>
        <dbReference type="ARBA" id="ARBA00023054"/>
    </source>
</evidence>
<evidence type="ECO:0000256" key="2">
    <source>
        <dbReference type="ARBA" id="ARBA00004604"/>
    </source>
</evidence>
<dbReference type="InterPro" id="IPR001005">
    <property type="entry name" value="SANT/Myb"/>
</dbReference>
<dbReference type="InterPro" id="IPR017930">
    <property type="entry name" value="Myb_dom"/>
</dbReference>
<dbReference type="InterPro" id="IPR036388">
    <property type="entry name" value="WH-like_DNA-bd_sf"/>
</dbReference>
<proteinExistence type="predicted"/>
<dbReference type="AlphaFoldDB" id="A0AAD8M543"/>
<dbReference type="Gene3D" id="1.10.10.10">
    <property type="entry name" value="Winged helix-like DNA-binding domain superfamily/Winged helix DNA-binding domain"/>
    <property type="match status" value="1"/>
</dbReference>
<feature type="domain" description="Myb-like" evidence="11">
    <location>
        <begin position="5"/>
        <end position="57"/>
    </location>
</feature>
<organism evidence="14 15">
    <name type="scientific">Heracleum sosnowskyi</name>
    <dbReference type="NCBI Taxonomy" id="360622"/>
    <lineage>
        <taxon>Eukaryota</taxon>
        <taxon>Viridiplantae</taxon>
        <taxon>Streptophyta</taxon>
        <taxon>Embryophyta</taxon>
        <taxon>Tracheophyta</taxon>
        <taxon>Spermatophyta</taxon>
        <taxon>Magnoliopsida</taxon>
        <taxon>eudicotyledons</taxon>
        <taxon>Gunneridae</taxon>
        <taxon>Pentapetalae</taxon>
        <taxon>asterids</taxon>
        <taxon>campanulids</taxon>
        <taxon>Apiales</taxon>
        <taxon>Apiaceae</taxon>
        <taxon>Apioideae</taxon>
        <taxon>apioid superclade</taxon>
        <taxon>Tordylieae</taxon>
        <taxon>Tordyliinae</taxon>
        <taxon>Heracleum</taxon>
    </lineage>
</organism>
<evidence type="ECO:0000259" key="12">
    <source>
        <dbReference type="PROSITE" id="PS51294"/>
    </source>
</evidence>
<dbReference type="PROSITE" id="PS51504">
    <property type="entry name" value="H15"/>
    <property type="match status" value="1"/>
</dbReference>
<dbReference type="GO" id="GO:0005730">
    <property type="term" value="C:nucleolus"/>
    <property type="evidence" value="ECO:0007669"/>
    <property type="project" value="UniProtKB-SubCell"/>
</dbReference>
<protein>
    <recommendedName>
        <fullName evidence="9">MYB transcription factor</fullName>
    </recommendedName>
</protein>
<dbReference type="PROSITE" id="PS51294">
    <property type="entry name" value="HTH_MYB"/>
    <property type="match status" value="1"/>
</dbReference>
<dbReference type="SUPFAM" id="SSF46689">
    <property type="entry name" value="Homeodomain-like"/>
    <property type="match status" value="1"/>
</dbReference>
<keyword evidence="4" id="KW-0805">Transcription regulation</keyword>